<keyword evidence="2" id="KW-1185">Reference proteome</keyword>
<evidence type="ECO:0000313" key="2">
    <source>
        <dbReference type="Proteomes" id="UP000798662"/>
    </source>
</evidence>
<dbReference type="EMBL" id="CM020619">
    <property type="protein sequence ID" value="KAK1864388.1"/>
    <property type="molecule type" value="Genomic_DNA"/>
</dbReference>
<accession>A0ACC3C3F4</accession>
<reference evidence="1" key="1">
    <citation type="submission" date="2019-11" db="EMBL/GenBank/DDBJ databases">
        <title>Nori genome reveals adaptations in red seaweeds to the harsh intertidal environment.</title>
        <authorList>
            <person name="Wang D."/>
            <person name="Mao Y."/>
        </authorList>
    </citation>
    <scope>NUCLEOTIDE SEQUENCE</scope>
    <source>
        <tissue evidence="1">Gametophyte</tissue>
    </source>
</reference>
<name>A0ACC3C3F4_PYRYE</name>
<dbReference type="Proteomes" id="UP000798662">
    <property type="component" value="Chromosome 2"/>
</dbReference>
<protein>
    <submittedName>
        <fullName evidence="1">Uncharacterized protein</fullName>
    </submittedName>
</protein>
<comment type="caution">
    <text evidence="1">The sequence shown here is derived from an EMBL/GenBank/DDBJ whole genome shotgun (WGS) entry which is preliminary data.</text>
</comment>
<evidence type="ECO:0000313" key="1">
    <source>
        <dbReference type="EMBL" id="KAK1864388.1"/>
    </source>
</evidence>
<sequence>MECFLVSPGHCFLPSFPRAMVVHGQSITGPQTSLVRRARVVLPEFRPVGLVRFHGGTPRHTYLPTCSVPPSSGRGVNDGKFMGDGAAMLDNMAVLNIDPDKLQEMQAVLKVEEKNLEQVRTVMQANMALKEATRKEQEEVDARLDDGSLSAKATARLERKERRLEERAVDLERVRNDLEGGRDEIVARIAELRARIYQQQLLKPMETLMRQDGTLNELALPRQPSSVLAPKPDYDPATSDSADVIDRAHLIVSSWLYLVRECDQGLLSLKNQTLPTNDDAGGEVATDVSAPSIGGAFGTLEGVHSDGDAAAAAPIASEATSKSIRNFTRAIGVVMASSGCGKTHLAADVWHAGDKLDRQQYVRAARAAGISDVVWNVIAERAKETRICCVNFNGLSSWSAEDEAMVKRSTWYMNAYIKEDQQKPEKHIDDAHKLPLYLRVLWCLLYQATVPYPVFALHAWMRIRNGWLSVDSVIEEALLQLRGGRIAILVDELTMATVFPHDRRLCELYRHIICTFSNAGPVTALFFSLSFLFILAEVSPQQVTALISPGGMPPRARMSTPGGMGDGSPWSLVTVGTLSPPSFDQLYDILLPVVQARSIYLARSVAGAHMADSEEVTSAMARICGGHLRTLASLRQAVAFCEPGTPLWDVISSACVDTGMTSSVTNLLLQTLCFPALLVAGFISCTVEGSSPLMPANGARPADDYCVFWDDAFYSNLLCSSSSMYNKYKNPAHIAAFLLAVSTPWDTIVARMEKEDMEVQPDVANIVAAFARLVSAARISDPGRAWEVTTYWSEVLLSRLRHAATLYLVGAPGVSGVVDYSRIALRDLYKGIANLETGPQPHALLSEVLVDSTTPLQADDVEMELIDSHSDMAQVLELPRETLLSHVFMTSDSHASFDMVRFVRVVQDPRPESSSSCLTDGLLALCLSCKSTSNVDVTVPIESKVLQSERLMSKAFGNQWSKWEHNAVHITICNFRRTNKPTVFLDGDAAAKHMIVVCREQFEATFGKCLGELLSSAHVLHSSKVVR</sequence>
<proteinExistence type="predicted"/>
<organism evidence="1 2">
    <name type="scientific">Pyropia yezoensis</name>
    <name type="common">Susabi-nori</name>
    <name type="synonym">Porphyra yezoensis</name>
    <dbReference type="NCBI Taxonomy" id="2788"/>
    <lineage>
        <taxon>Eukaryota</taxon>
        <taxon>Rhodophyta</taxon>
        <taxon>Bangiophyceae</taxon>
        <taxon>Bangiales</taxon>
        <taxon>Bangiaceae</taxon>
        <taxon>Pyropia</taxon>
    </lineage>
</organism>
<gene>
    <name evidence="1" type="ORF">I4F81_006936</name>
</gene>